<dbReference type="Gene3D" id="1.10.357.10">
    <property type="entry name" value="Tetracycline Repressor, domain 2"/>
    <property type="match status" value="1"/>
</dbReference>
<dbReference type="PRINTS" id="PR00455">
    <property type="entry name" value="HTHTETR"/>
</dbReference>
<organism evidence="4 5">
    <name type="scientific">Paenibacillus hexagrammi</name>
    <dbReference type="NCBI Taxonomy" id="2908839"/>
    <lineage>
        <taxon>Bacteria</taxon>
        <taxon>Bacillati</taxon>
        <taxon>Bacillota</taxon>
        <taxon>Bacilli</taxon>
        <taxon>Bacillales</taxon>
        <taxon>Paenibacillaceae</taxon>
        <taxon>Paenibacillus</taxon>
    </lineage>
</organism>
<evidence type="ECO:0000313" key="4">
    <source>
        <dbReference type="EMBL" id="UJF33503.1"/>
    </source>
</evidence>
<dbReference type="InterPro" id="IPR009057">
    <property type="entry name" value="Homeodomain-like_sf"/>
</dbReference>
<dbReference type="EMBL" id="CP090978">
    <property type="protein sequence ID" value="UJF33503.1"/>
    <property type="molecule type" value="Genomic_DNA"/>
</dbReference>
<gene>
    <name evidence="4" type="ORF">L0M14_29060</name>
</gene>
<name>A0ABY3SHI1_9BACL</name>
<dbReference type="Proteomes" id="UP001649230">
    <property type="component" value="Chromosome"/>
</dbReference>
<protein>
    <submittedName>
        <fullName evidence="4">TetR/AcrR family transcriptional regulator</fullName>
    </submittedName>
</protein>
<evidence type="ECO:0000313" key="5">
    <source>
        <dbReference type="Proteomes" id="UP001649230"/>
    </source>
</evidence>
<accession>A0ABY3SHI1</accession>
<evidence type="ECO:0000256" key="2">
    <source>
        <dbReference type="PROSITE-ProRule" id="PRU00335"/>
    </source>
</evidence>
<evidence type="ECO:0000259" key="3">
    <source>
        <dbReference type="PROSITE" id="PS50977"/>
    </source>
</evidence>
<dbReference type="PANTHER" id="PTHR30328">
    <property type="entry name" value="TRANSCRIPTIONAL REPRESSOR"/>
    <property type="match status" value="1"/>
</dbReference>
<evidence type="ECO:0000256" key="1">
    <source>
        <dbReference type="ARBA" id="ARBA00023125"/>
    </source>
</evidence>
<dbReference type="InterPro" id="IPR050109">
    <property type="entry name" value="HTH-type_TetR-like_transc_reg"/>
</dbReference>
<reference evidence="4 5" key="1">
    <citation type="journal article" date="2024" name="Int. J. Syst. Evol. Microbiol.">
        <title>Paenibacillus hexagrammi sp. nov., a novel bacterium isolated from the gut content of Hexagrammos agrammus.</title>
        <authorList>
            <person name="Jung H.K."/>
            <person name="Kim D.G."/>
            <person name="Zin H."/>
            <person name="Park J."/>
            <person name="Jung H."/>
            <person name="Kim Y.O."/>
            <person name="Kong H.J."/>
            <person name="Kim J.W."/>
            <person name="Kim Y.S."/>
        </authorList>
    </citation>
    <scope>NUCLEOTIDE SEQUENCE [LARGE SCALE GENOMIC DNA]</scope>
    <source>
        <strain evidence="4 5">YPD9-1</strain>
    </source>
</reference>
<dbReference type="RefSeq" id="WP_235119873.1">
    <property type="nucleotide sequence ID" value="NZ_CP090978.1"/>
</dbReference>
<dbReference type="PROSITE" id="PS50977">
    <property type="entry name" value="HTH_TETR_2"/>
    <property type="match status" value="1"/>
</dbReference>
<keyword evidence="1 2" id="KW-0238">DNA-binding</keyword>
<dbReference type="InterPro" id="IPR001647">
    <property type="entry name" value="HTH_TetR"/>
</dbReference>
<sequence>MQKKNTPDARNRILQAALHVFAQKSFEGSRIEEIAKEAGVPKSLIYYHFKSKEDMYHVLTKQFIEAYKELVRPGSGETHQTKAAHISEKSELHKDFVIRHADMIRIIFLDSLKKSSEKPMIFEVVEALVETEESSEKLGDEEGYDRQERLVAEFFTNIIPIYAYLCFSEAWTQHFQVPRKALDEMFAKVFEETHGAYHKNHT</sequence>
<feature type="DNA-binding region" description="H-T-H motif" evidence="2">
    <location>
        <begin position="30"/>
        <end position="49"/>
    </location>
</feature>
<keyword evidence="5" id="KW-1185">Reference proteome</keyword>
<feature type="domain" description="HTH tetR-type" evidence="3">
    <location>
        <begin position="7"/>
        <end position="67"/>
    </location>
</feature>
<proteinExistence type="predicted"/>
<dbReference type="PANTHER" id="PTHR30328:SF54">
    <property type="entry name" value="HTH-TYPE TRANSCRIPTIONAL REPRESSOR SCO4008"/>
    <property type="match status" value="1"/>
</dbReference>
<dbReference type="SUPFAM" id="SSF46689">
    <property type="entry name" value="Homeodomain-like"/>
    <property type="match status" value="1"/>
</dbReference>
<dbReference type="Pfam" id="PF00440">
    <property type="entry name" value="TetR_N"/>
    <property type="match status" value="1"/>
</dbReference>